<dbReference type="SUPFAM" id="SSF53795">
    <property type="entry name" value="PEP carboxykinase-like"/>
    <property type="match status" value="1"/>
</dbReference>
<evidence type="ECO:0000313" key="1">
    <source>
        <dbReference type="EMBL" id="WCO01153.1"/>
    </source>
</evidence>
<dbReference type="InterPro" id="IPR027417">
    <property type="entry name" value="P-loop_NTPase"/>
</dbReference>
<evidence type="ECO:0008006" key="3">
    <source>
        <dbReference type="Google" id="ProtNLM"/>
    </source>
</evidence>
<gene>
    <name evidence="1" type="ORF">MUN68_013905</name>
</gene>
<sequence>MKTNLSPQLIQDINENAVLLWFEKSNRYLVTSKINSEFIKLYMNPDESRDSFVVNLHQNFDFDENTANTIYNDITIFLKDVNIDEITNATSNIISTIAPTQYIKQSYKFNDKIVSIRYESEVIKSLVHPQISHHSIENTTEFDVLFDIFKTDDNLHLLENGKHVGSFKTQSFHFLQGKFALQLTNTIHNTEIGNWIATFHASTISNGKESIMIVGDSGNGKSTLSVLLMANGFDILCDDFTPLYEDNLNLFRYPAATSIKKGAFKALKPYLKDIDELKTHTSGPKKVNIKYVPPLVNYESQTSSFPCTKIVYVKYNALEKDSITKVSSDKILETLIPDSWISPKKTHALKFINWFKKIDCYQLNYNNNNFAISKFKDLFKES</sequence>
<organism evidence="1 2">
    <name type="scientific">Psychroserpens ponticola</name>
    <dbReference type="NCBI Taxonomy" id="2932268"/>
    <lineage>
        <taxon>Bacteria</taxon>
        <taxon>Pseudomonadati</taxon>
        <taxon>Bacteroidota</taxon>
        <taxon>Flavobacteriia</taxon>
        <taxon>Flavobacteriales</taxon>
        <taxon>Flavobacteriaceae</taxon>
        <taxon>Psychroserpens</taxon>
    </lineage>
</organism>
<dbReference type="EMBL" id="CP116221">
    <property type="protein sequence ID" value="WCO01153.1"/>
    <property type="molecule type" value="Genomic_DNA"/>
</dbReference>
<dbReference type="Proteomes" id="UP001202717">
    <property type="component" value="Chromosome"/>
</dbReference>
<keyword evidence="2" id="KW-1185">Reference proteome</keyword>
<name>A0ABY7RWD2_9FLAO</name>
<proteinExistence type="predicted"/>
<evidence type="ECO:0000313" key="2">
    <source>
        <dbReference type="Proteomes" id="UP001202717"/>
    </source>
</evidence>
<dbReference type="Gene3D" id="3.40.50.300">
    <property type="entry name" value="P-loop containing nucleotide triphosphate hydrolases"/>
    <property type="match status" value="1"/>
</dbReference>
<accession>A0ABY7RWD2</accession>
<reference evidence="1 2" key="1">
    <citation type="submission" date="2023-01" db="EMBL/GenBank/DDBJ databases">
        <title>Psychroserpens ponticola sp. nov., isolated from seawater.</title>
        <authorList>
            <person name="Kristyanto S."/>
            <person name="Jung J."/>
            <person name="Kim J.M."/>
            <person name="Jeon C.O."/>
        </authorList>
    </citation>
    <scope>NUCLEOTIDE SEQUENCE [LARGE SCALE GENOMIC DNA]</scope>
    <source>
        <strain evidence="1 2">MSW6</strain>
    </source>
</reference>
<dbReference type="RefSeq" id="WP_249993936.1">
    <property type="nucleotide sequence ID" value="NZ_CP116221.1"/>
</dbReference>
<protein>
    <recommendedName>
        <fullName evidence="3">Serine kinase</fullName>
    </recommendedName>
</protein>